<accession>A0AAV5QHT3</accession>
<dbReference type="AlphaFoldDB" id="A0AAV5QHT3"/>
<comment type="caution">
    <text evidence="2">The sequence shown here is derived from an EMBL/GenBank/DDBJ whole genome shotgun (WGS) entry which is preliminary data.</text>
</comment>
<proteinExistence type="predicted"/>
<name>A0AAV5QHT3_9ASCO</name>
<dbReference type="EMBL" id="BTFZ01000002">
    <property type="protein sequence ID" value="GMM34177.1"/>
    <property type="molecule type" value="Genomic_DNA"/>
</dbReference>
<evidence type="ECO:0000313" key="2">
    <source>
        <dbReference type="EMBL" id="GMM34177.1"/>
    </source>
</evidence>
<sequence length="662" mass="74666">MDDLQDDDKFSERLDLINHRLNKCSNNLSSALLTNSILSRDLMNLNSEIIDYDSKVNQLNYDAACAQEYLSKLEGLTVRAQFFEAQIDALESHARYRGMGTHKRVPSVNDLKDEVLDLKTTETTLDNLYHEYAYLKRRFVQFSGPTSLAPDYLTASPMLDRIGSINYVPDAAGYRTPVQNQAESFFHERPQRKQYNTNVNNNNNHIASSSISTTATSLFDETTNLRPLRCSSKRKRYSTNTLCGNFNEAPIPMTEDTDIPNIDFNETNTEGFQNLFANDKSTGTENEDSSLQDINSTVVKHKKRKSVSVPSFKDLISSSKYQGDLFETCGNAKKQLEVRSTKSKSLKHFKSCQGLKIRLHSSESNDPNEVNFDFHFPSSDQPTTQITKVSNIKIHNKSSQYENQKQTFDWLSKISATDTVSDIEESSPIKRRHSMSVEVTPILHSNVFHSTGDVSKTSQALLLDMMNRQQENEGKLAKLIEIENSRKQSFGSFDSKFFYSKYDFINSLSKNLYNLQISKQFQSAATPTTPTIPEDLNESDSSSSNLQSVSSRNISSVATGDYPQTENNINAEKKQWGLMLSKFLNASALGNIFDASTRKDGEIQTIDDSATAIVAENEDLDDEVSKDCISQESEVHLEPVVENKEDFIIDLQQALETDLLIE</sequence>
<feature type="compositionally biased region" description="Low complexity" evidence="1">
    <location>
        <begin position="539"/>
        <end position="556"/>
    </location>
</feature>
<dbReference type="RefSeq" id="XP_064851177.1">
    <property type="nucleotide sequence ID" value="XM_064995105.1"/>
</dbReference>
<dbReference type="Proteomes" id="UP001360560">
    <property type="component" value="Unassembled WGS sequence"/>
</dbReference>
<reference evidence="2 3" key="1">
    <citation type="journal article" date="2023" name="Elife">
        <title>Identification of key yeast species and microbe-microbe interactions impacting larval growth of Drosophila in the wild.</title>
        <authorList>
            <person name="Mure A."/>
            <person name="Sugiura Y."/>
            <person name="Maeda R."/>
            <person name="Honda K."/>
            <person name="Sakurai N."/>
            <person name="Takahashi Y."/>
            <person name="Watada M."/>
            <person name="Katoh T."/>
            <person name="Gotoh A."/>
            <person name="Gotoh Y."/>
            <person name="Taniguchi I."/>
            <person name="Nakamura K."/>
            <person name="Hayashi T."/>
            <person name="Katayama T."/>
            <person name="Uemura T."/>
            <person name="Hattori Y."/>
        </authorList>
    </citation>
    <scope>NUCLEOTIDE SEQUENCE [LARGE SCALE GENOMIC DNA]</scope>
    <source>
        <strain evidence="2 3">SC-9</strain>
    </source>
</reference>
<evidence type="ECO:0000256" key="1">
    <source>
        <dbReference type="SAM" id="MobiDB-lite"/>
    </source>
</evidence>
<evidence type="ECO:0000313" key="3">
    <source>
        <dbReference type="Proteomes" id="UP001360560"/>
    </source>
</evidence>
<organism evidence="2 3">
    <name type="scientific">Saccharomycopsis crataegensis</name>
    <dbReference type="NCBI Taxonomy" id="43959"/>
    <lineage>
        <taxon>Eukaryota</taxon>
        <taxon>Fungi</taxon>
        <taxon>Dikarya</taxon>
        <taxon>Ascomycota</taxon>
        <taxon>Saccharomycotina</taxon>
        <taxon>Saccharomycetes</taxon>
        <taxon>Saccharomycopsidaceae</taxon>
        <taxon>Saccharomycopsis</taxon>
    </lineage>
</organism>
<feature type="region of interest" description="Disordered" evidence="1">
    <location>
        <begin position="526"/>
        <end position="561"/>
    </location>
</feature>
<gene>
    <name evidence="2" type="ORF">DASC09_015020</name>
</gene>
<protein>
    <submittedName>
        <fullName evidence="2">Uncharacterized protein</fullName>
    </submittedName>
</protein>
<dbReference type="GeneID" id="90072156"/>
<keyword evidence="3" id="KW-1185">Reference proteome</keyword>